<evidence type="ECO:0000256" key="1">
    <source>
        <dbReference type="SAM" id="MobiDB-lite"/>
    </source>
</evidence>
<sequence length="190" mass="20469">MGYIDVHKGYFCYDPNTQRVRVSSTVVFFEHLRFFEPESSPTSVFPLYGSLPMFSDDESADDLDAYIPPDVFGSLGPSNSSTGTDTSSTSANSSGAHSSGANSTPSTVAGPSSPIQSPPLRRSLRANKGVPPAHFDNFVAHGVHGFIVPTRYRDAQGDPVWEAAMGNEFDALHANDTWDVVDRPAPDTQL</sequence>
<reference evidence="3 4" key="1">
    <citation type="submission" date="2024-04" db="EMBL/GenBank/DDBJ databases">
        <authorList>
            <person name="Fracassetti M."/>
        </authorList>
    </citation>
    <scope>NUCLEOTIDE SEQUENCE [LARGE SCALE GENOMIC DNA]</scope>
</reference>
<accession>A0AAV2G0I2</accession>
<dbReference type="EMBL" id="OZ034820">
    <property type="protein sequence ID" value="CAL1403772.1"/>
    <property type="molecule type" value="Genomic_DNA"/>
</dbReference>
<dbReference type="AlphaFoldDB" id="A0AAV2G0I2"/>
<evidence type="ECO:0000259" key="2">
    <source>
        <dbReference type="Pfam" id="PF25597"/>
    </source>
</evidence>
<evidence type="ECO:0000313" key="4">
    <source>
        <dbReference type="Proteomes" id="UP001497516"/>
    </source>
</evidence>
<gene>
    <name evidence="3" type="ORF">LTRI10_LOCUS43677</name>
</gene>
<dbReference type="InterPro" id="IPR057670">
    <property type="entry name" value="SH3_retrovirus"/>
</dbReference>
<feature type="compositionally biased region" description="Polar residues" evidence="1">
    <location>
        <begin position="105"/>
        <end position="115"/>
    </location>
</feature>
<proteinExistence type="predicted"/>
<keyword evidence="4" id="KW-1185">Reference proteome</keyword>
<name>A0AAV2G0I2_9ROSI</name>
<evidence type="ECO:0000313" key="3">
    <source>
        <dbReference type="EMBL" id="CAL1403772.1"/>
    </source>
</evidence>
<protein>
    <recommendedName>
        <fullName evidence="2">Retroviral polymerase SH3-like domain-containing protein</fullName>
    </recommendedName>
</protein>
<feature type="region of interest" description="Disordered" evidence="1">
    <location>
        <begin position="74"/>
        <end position="128"/>
    </location>
</feature>
<dbReference type="Proteomes" id="UP001497516">
    <property type="component" value="Chromosome 7"/>
</dbReference>
<feature type="compositionally biased region" description="Low complexity" evidence="1">
    <location>
        <begin position="78"/>
        <end position="104"/>
    </location>
</feature>
<feature type="domain" description="Retroviral polymerase SH3-like" evidence="2">
    <location>
        <begin position="1"/>
        <end position="39"/>
    </location>
</feature>
<dbReference type="Pfam" id="PF25597">
    <property type="entry name" value="SH3_retrovirus"/>
    <property type="match status" value="1"/>
</dbReference>
<organism evidence="3 4">
    <name type="scientific">Linum trigynum</name>
    <dbReference type="NCBI Taxonomy" id="586398"/>
    <lineage>
        <taxon>Eukaryota</taxon>
        <taxon>Viridiplantae</taxon>
        <taxon>Streptophyta</taxon>
        <taxon>Embryophyta</taxon>
        <taxon>Tracheophyta</taxon>
        <taxon>Spermatophyta</taxon>
        <taxon>Magnoliopsida</taxon>
        <taxon>eudicotyledons</taxon>
        <taxon>Gunneridae</taxon>
        <taxon>Pentapetalae</taxon>
        <taxon>rosids</taxon>
        <taxon>fabids</taxon>
        <taxon>Malpighiales</taxon>
        <taxon>Linaceae</taxon>
        <taxon>Linum</taxon>
    </lineage>
</organism>